<dbReference type="GO" id="GO:0004749">
    <property type="term" value="F:ribose phosphate diphosphokinase activity"/>
    <property type="evidence" value="ECO:0007669"/>
    <property type="project" value="UniProtKB-EC"/>
</dbReference>
<keyword evidence="12" id="KW-0067">ATP-binding</keyword>
<dbReference type="InterPro" id="IPR000836">
    <property type="entry name" value="PRTase_dom"/>
</dbReference>
<dbReference type="InterPro" id="IPR005946">
    <property type="entry name" value="Rib-P_diPkinase"/>
</dbReference>
<dbReference type="GO" id="GO:0002189">
    <property type="term" value="C:ribose phosphate diphosphokinase complex"/>
    <property type="evidence" value="ECO:0007669"/>
    <property type="project" value="TreeGrafter"/>
</dbReference>
<keyword evidence="10" id="KW-0547">Nucleotide-binding</keyword>
<gene>
    <name evidence="20" type="ORF">BTJ68_11143</name>
</gene>
<dbReference type="InterPro" id="IPR029057">
    <property type="entry name" value="PRTase-like"/>
</dbReference>
<feature type="compositionally biased region" description="Acidic residues" evidence="18">
    <location>
        <begin position="628"/>
        <end position="644"/>
    </location>
</feature>
<feature type="region of interest" description="Disordered" evidence="18">
    <location>
        <begin position="497"/>
        <end position="645"/>
    </location>
</feature>
<organism evidence="20 21">
    <name type="scientific">Hortaea werneckii EXF-2000</name>
    <dbReference type="NCBI Taxonomy" id="1157616"/>
    <lineage>
        <taxon>Eukaryota</taxon>
        <taxon>Fungi</taxon>
        <taxon>Dikarya</taxon>
        <taxon>Ascomycota</taxon>
        <taxon>Pezizomycotina</taxon>
        <taxon>Dothideomycetes</taxon>
        <taxon>Dothideomycetidae</taxon>
        <taxon>Mycosphaerellales</taxon>
        <taxon>Teratosphaeriaceae</taxon>
        <taxon>Hortaea</taxon>
    </lineage>
</organism>
<keyword evidence="21" id="KW-1185">Reference proteome</keyword>
<comment type="pathway">
    <text evidence="2">Metabolic intermediate biosynthesis; 5-phospho-alpha-D-ribose 1-diphosphate biosynthesis; 5-phospho-alpha-D-ribose 1-diphosphate from D-ribose 5-phosphate (route I): step 1/1.</text>
</comment>
<dbReference type="FunCoup" id="A0A1Z5T169">
    <property type="interactions" value="636"/>
</dbReference>
<keyword evidence="5" id="KW-0963">Cytoplasm</keyword>
<evidence type="ECO:0000256" key="13">
    <source>
        <dbReference type="ARBA" id="ARBA00022842"/>
    </source>
</evidence>
<feature type="compositionally biased region" description="Polar residues" evidence="18">
    <location>
        <begin position="703"/>
        <end position="718"/>
    </location>
</feature>
<feature type="compositionally biased region" description="Polar residues" evidence="18">
    <location>
        <begin position="578"/>
        <end position="591"/>
    </location>
</feature>
<keyword evidence="13" id="KW-0460">Magnesium</keyword>
<dbReference type="STRING" id="1157616.A0A1Z5T169"/>
<dbReference type="InterPro" id="IPR036291">
    <property type="entry name" value="NAD(P)-bd_dom_sf"/>
</dbReference>
<feature type="compositionally biased region" description="Low complexity" evidence="18">
    <location>
        <begin position="559"/>
        <end position="575"/>
    </location>
</feature>
<dbReference type="GO" id="GO:0009156">
    <property type="term" value="P:ribonucleoside monophosphate biosynthetic process"/>
    <property type="evidence" value="ECO:0007669"/>
    <property type="project" value="InterPro"/>
</dbReference>
<feature type="compositionally biased region" description="Polar residues" evidence="18">
    <location>
        <begin position="533"/>
        <end position="544"/>
    </location>
</feature>
<dbReference type="InterPro" id="IPR002347">
    <property type="entry name" value="SDR_fam"/>
</dbReference>
<dbReference type="InterPro" id="IPR029099">
    <property type="entry name" value="Pribosyltran_N"/>
</dbReference>
<evidence type="ECO:0000256" key="6">
    <source>
        <dbReference type="ARBA" id="ARBA00022553"/>
    </source>
</evidence>
<evidence type="ECO:0000256" key="1">
    <source>
        <dbReference type="ARBA" id="ARBA00004496"/>
    </source>
</evidence>
<reference evidence="20 21" key="1">
    <citation type="submission" date="2017-01" db="EMBL/GenBank/DDBJ databases">
        <title>The recent genome duplication of the halophilic yeast Hortaea werneckii: insights from long-read sequencing.</title>
        <authorList>
            <person name="Sinha S."/>
            <person name="Flibotte S."/>
            <person name="Neira M."/>
            <person name="Lenassi M."/>
            <person name="Gostincar C."/>
            <person name="Stajich J.E."/>
            <person name="Nislow C.E."/>
        </authorList>
    </citation>
    <scope>NUCLEOTIDE SEQUENCE [LARGE SCALE GENOMIC DNA]</scope>
    <source>
        <strain evidence="20 21">EXF-2000</strain>
    </source>
</reference>
<keyword evidence="6" id="KW-0597">Phosphoprotein</keyword>
<evidence type="ECO:0000256" key="14">
    <source>
        <dbReference type="ARBA" id="ARBA00022857"/>
    </source>
</evidence>
<feature type="region of interest" description="Disordered" evidence="18">
    <location>
        <begin position="662"/>
        <end position="741"/>
    </location>
</feature>
<evidence type="ECO:0000256" key="17">
    <source>
        <dbReference type="ARBA" id="ARBA00077829"/>
    </source>
</evidence>
<dbReference type="EMBL" id="MUNK01000162">
    <property type="protein sequence ID" value="OTA28290.1"/>
    <property type="molecule type" value="Genomic_DNA"/>
</dbReference>
<evidence type="ECO:0000256" key="7">
    <source>
        <dbReference type="ARBA" id="ARBA00022679"/>
    </source>
</evidence>
<dbReference type="AlphaFoldDB" id="A0A1Z5T169"/>
<evidence type="ECO:0000256" key="4">
    <source>
        <dbReference type="ARBA" id="ARBA00013247"/>
    </source>
</evidence>
<dbReference type="InParanoid" id="A0A1Z5T169"/>
<dbReference type="PROSITE" id="PS00061">
    <property type="entry name" value="ADH_SHORT"/>
    <property type="match status" value="1"/>
</dbReference>
<evidence type="ECO:0000256" key="11">
    <source>
        <dbReference type="ARBA" id="ARBA00022777"/>
    </source>
</evidence>
<evidence type="ECO:0000256" key="2">
    <source>
        <dbReference type="ARBA" id="ARBA00004996"/>
    </source>
</evidence>
<evidence type="ECO:0000256" key="8">
    <source>
        <dbReference type="ARBA" id="ARBA00022723"/>
    </source>
</evidence>
<dbReference type="EC" id="2.7.6.1" evidence="4"/>
<comment type="catalytic activity">
    <reaction evidence="16">
        <text>D-ribose 5-phosphate + ATP = 5-phospho-alpha-D-ribose 1-diphosphate + AMP + H(+)</text>
        <dbReference type="Rhea" id="RHEA:15609"/>
        <dbReference type="ChEBI" id="CHEBI:15378"/>
        <dbReference type="ChEBI" id="CHEBI:30616"/>
        <dbReference type="ChEBI" id="CHEBI:58017"/>
        <dbReference type="ChEBI" id="CHEBI:78346"/>
        <dbReference type="ChEBI" id="CHEBI:456215"/>
        <dbReference type="EC" id="2.7.6.1"/>
    </reaction>
</comment>
<dbReference type="Pfam" id="PF14572">
    <property type="entry name" value="Pribosyl_synth"/>
    <property type="match status" value="1"/>
</dbReference>
<comment type="subcellular location">
    <subcellularLocation>
        <location evidence="1">Cytoplasm</location>
    </subcellularLocation>
</comment>
<comment type="caution">
    <text evidence="20">The sequence shown here is derived from an EMBL/GenBank/DDBJ whole genome shotgun (WGS) entry which is preliminary data.</text>
</comment>
<evidence type="ECO:0000256" key="18">
    <source>
        <dbReference type="SAM" id="MobiDB-lite"/>
    </source>
</evidence>
<dbReference type="PRINTS" id="PR00080">
    <property type="entry name" value="SDRFAMILY"/>
</dbReference>
<dbReference type="GO" id="GO:0006015">
    <property type="term" value="P:5-phosphoribose 1-diphosphate biosynthetic process"/>
    <property type="evidence" value="ECO:0007669"/>
    <property type="project" value="TreeGrafter"/>
</dbReference>
<dbReference type="SUPFAM" id="SSF51735">
    <property type="entry name" value="NAD(P)-binding Rossmann-fold domains"/>
    <property type="match status" value="1"/>
</dbReference>
<dbReference type="PANTHER" id="PTHR10210:SF57">
    <property type="entry name" value="RIBOSE-PHOSPHATE DIPHOSPHOKINASE"/>
    <property type="match status" value="1"/>
</dbReference>
<evidence type="ECO:0000256" key="15">
    <source>
        <dbReference type="ARBA" id="ARBA00040334"/>
    </source>
</evidence>
<feature type="domain" description="Ribose-phosphate pyrophosphokinase N-terminal" evidence="19">
    <location>
        <begin position="288"/>
        <end position="403"/>
    </location>
</feature>
<keyword evidence="7" id="KW-0808">Transferase</keyword>
<accession>A0A1Z5T169</accession>
<evidence type="ECO:0000256" key="5">
    <source>
        <dbReference type="ARBA" id="ARBA00022490"/>
    </source>
</evidence>
<dbReference type="SMART" id="SM01400">
    <property type="entry name" value="Pribosyltran_N"/>
    <property type="match status" value="1"/>
</dbReference>
<feature type="compositionally biased region" description="Basic and acidic residues" evidence="18">
    <location>
        <begin position="547"/>
        <end position="556"/>
    </location>
</feature>
<comment type="similarity">
    <text evidence="3">Belongs to the ribose-phosphate pyrophosphokinase family.</text>
</comment>
<evidence type="ECO:0000256" key="12">
    <source>
        <dbReference type="ARBA" id="ARBA00022840"/>
    </source>
</evidence>
<proteinExistence type="inferred from homology"/>
<evidence type="ECO:0000313" key="21">
    <source>
        <dbReference type="Proteomes" id="UP000194280"/>
    </source>
</evidence>
<dbReference type="PRINTS" id="PR00081">
    <property type="entry name" value="GDHRDH"/>
</dbReference>
<feature type="compositionally biased region" description="Polar residues" evidence="18">
    <location>
        <begin position="666"/>
        <end position="679"/>
    </location>
</feature>
<sequence>MATLNRALRRLPSARFCLVHPPFRAAFSTSQSRGAISTPSPETSQRTAIVTGSSRGIGKAIALRLARDGYDVCINDIPANSSGCDAVAEEVERVGRRSCVALADISKYNEVEGMIQTSVKKLGELNTMIANAGIAQVKPLLELTEEDFERMFRVNVFGCQNTYKAAAKQLIAQGNCKPDNPGKLIGAASIVAFKPFPLLSHYSASKWAVRGLTQAYAMEMAEHNITVNAYGPGIVGTAMWDQIDEGLGKKTGAKKGDTIKKYSGELIALGRHRLDSTRKAEYKMRGACVFSGSSHPGLVESICDRLGTHPAKAELKKFANGETSVEIKESVREKDIFIVQSGSSQINDNVMELLIMISACKSGSAKSVTAVMPYFPYSRQSKRKTHRGAITARMLANLLNVAGVNHVITIDLHASQMQGFFKCPVDNLLAEPLLAKWLRVNIPEWWDAVVVSKNPGGTKRVTSLADALKLSFGIVTTDRRRPHQQASQNASMYNSAVFESMGPDGSHDRSGLEKEMEDAEGAKAASENRHNATIEQDFARQNATPRPHADLTENRPRRPSGARAATAAGIAPTVRTRLGNSNNETPSSPLARSTRLDSIGTEDAVVPDNSEELGLHRFQTAPGIEQPPVDEDGYEEPGGDDESDERVRDVITGRLIHGHIVDDEISSPNMSARSGSNEYGDTRGKRGSGSSEDEPLPEAMAQSFMSTASTRSRLNQPQHALGGTGDAAASDEEEEEALKDPDVESTVTLVGNVRDKPVLIVDDMIDKAGSWIAAAETVVKRGGATKVYCLATHGLFGGDSLRELEECDQIEAIVVTDAFPIPAEKRRESKKLVVLDVSGLLSEAIRRNQHGESISQLYTHFD</sequence>
<protein>
    <recommendedName>
        <fullName evidence="15">Ribose-phosphate pyrophosphokinase 1</fullName>
        <ecNumber evidence="4">2.7.6.1</ecNumber>
    </recommendedName>
    <alternativeName>
        <fullName evidence="17">Phosphoribosyl pyrophosphate synthase 1</fullName>
    </alternativeName>
</protein>
<dbReference type="Gene3D" id="3.40.50.720">
    <property type="entry name" value="NAD(P)-binding Rossmann-like Domain"/>
    <property type="match status" value="1"/>
</dbReference>
<dbReference type="NCBIfam" id="TIGR01251">
    <property type="entry name" value="ribP_PPkin"/>
    <property type="match status" value="1"/>
</dbReference>
<evidence type="ECO:0000259" key="19">
    <source>
        <dbReference type="Pfam" id="PF13793"/>
    </source>
</evidence>
<dbReference type="CDD" id="cd06223">
    <property type="entry name" value="PRTases_typeI"/>
    <property type="match status" value="2"/>
</dbReference>
<dbReference type="Pfam" id="PF00106">
    <property type="entry name" value="adh_short"/>
    <property type="match status" value="1"/>
</dbReference>
<dbReference type="GO" id="GO:0016301">
    <property type="term" value="F:kinase activity"/>
    <property type="evidence" value="ECO:0007669"/>
    <property type="project" value="UniProtKB-KW"/>
</dbReference>
<evidence type="ECO:0000256" key="10">
    <source>
        <dbReference type="ARBA" id="ARBA00022741"/>
    </source>
</evidence>
<keyword evidence="11" id="KW-0418">Kinase</keyword>
<evidence type="ECO:0000256" key="16">
    <source>
        <dbReference type="ARBA" id="ARBA00049535"/>
    </source>
</evidence>
<dbReference type="InterPro" id="IPR000842">
    <property type="entry name" value="PRib_PP_synth_CS"/>
</dbReference>
<keyword evidence="14" id="KW-0521">NADP</keyword>
<evidence type="ECO:0000256" key="3">
    <source>
        <dbReference type="ARBA" id="ARBA00006478"/>
    </source>
</evidence>
<dbReference type="Pfam" id="PF13793">
    <property type="entry name" value="Pribosyltran_N"/>
    <property type="match status" value="1"/>
</dbReference>
<dbReference type="FunFam" id="3.40.50.2020:FF:000017">
    <property type="entry name" value="Ribose-phosphate pyrophosphokinase 1"/>
    <property type="match status" value="1"/>
</dbReference>
<dbReference type="VEuPathDB" id="FungiDB:BTJ68_11143"/>
<keyword evidence="8" id="KW-0479">Metal-binding</keyword>
<dbReference type="PROSITE" id="PS00114">
    <property type="entry name" value="PRPP_SYNTHASE"/>
    <property type="match status" value="1"/>
</dbReference>
<dbReference type="GO" id="GO:0005524">
    <property type="term" value="F:ATP binding"/>
    <property type="evidence" value="ECO:0007669"/>
    <property type="project" value="UniProtKB-KW"/>
</dbReference>
<name>A0A1Z5T169_HORWE</name>
<dbReference type="GO" id="GO:0006164">
    <property type="term" value="P:purine nucleotide biosynthetic process"/>
    <property type="evidence" value="ECO:0007669"/>
    <property type="project" value="TreeGrafter"/>
</dbReference>
<dbReference type="OrthoDB" id="413572at2759"/>
<evidence type="ECO:0000256" key="9">
    <source>
        <dbReference type="ARBA" id="ARBA00022727"/>
    </source>
</evidence>
<dbReference type="Proteomes" id="UP000194280">
    <property type="component" value="Unassembled WGS sequence"/>
</dbReference>
<keyword evidence="9" id="KW-0545">Nucleotide biosynthesis</keyword>
<dbReference type="GO" id="GO:0000287">
    <property type="term" value="F:magnesium ion binding"/>
    <property type="evidence" value="ECO:0007669"/>
    <property type="project" value="InterPro"/>
</dbReference>
<dbReference type="FunFam" id="3.40.50.2020:FF:000043">
    <property type="entry name" value="Ribose-phosphate pyrophosphokinase 1"/>
    <property type="match status" value="1"/>
</dbReference>
<dbReference type="Gene3D" id="3.40.50.2020">
    <property type="match status" value="3"/>
</dbReference>
<feature type="compositionally biased region" description="Basic and acidic residues" evidence="18">
    <location>
        <begin position="505"/>
        <end position="514"/>
    </location>
</feature>
<dbReference type="InterPro" id="IPR020904">
    <property type="entry name" value="Sc_DH/Rdtase_CS"/>
</dbReference>
<dbReference type="GO" id="GO:0005737">
    <property type="term" value="C:cytoplasm"/>
    <property type="evidence" value="ECO:0007669"/>
    <property type="project" value="UniProtKB-SubCell"/>
</dbReference>
<evidence type="ECO:0000313" key="20">
    <source>
        <dbReference type="EMBL" id="OTA28290.1"/>
    </source>
</evidence>
<dbReference type="PANTHER" id="PTHR10210">
    <property type="entry name" value="RIBOSE-PHOSPHATE DIPHOSPHOKINASE FAMILY MEMBER"/>
    <property type="match status" value="1"/>
</dbReference>
<dbReference type="SUPFAM" id="SSF53271">
    <property type="entry name" value="PRTase-like"/>
    <property type="match status" value="3"/>
</dbReference>